<keyword evidence="3" id="KW-1185">Reference proteome</keyword>
<comment type="caution">
    <text evidence="2">The sequence shown here is derived from an EMBL/GenBank/DDBJ whole genome shotgun (WGS) entry which is preliminary data.</text>
</comment>
<proteinExistence type="predicted"/>
<dbReference type="EMBL" id="BMIO01000005">
    <property type="protein sequence ID" value="GGD45185.1"/>
    <property type="molecule type" value="Genomic_DNA"/>
</dbReference>
<accession>A0A917DKN9</accession>
<evidence type="ECO:0000313" key="3">
    <source>
        <dbReference type="Proteomes" id="UP000598997"/>
    </source>
</evidence>
<evidence type="ECO:0000313" key="2">
    <source>
        <dbReference type="EMBL" id="GGD45185.1"/>
    </source>
</evidence>
<dbReference type="OrthoDB" id="7409402at2"/>
<gene>
    <name evidence="2" type="ORF">GCM10010989_19150</name>
</gene>
<name>A0A917DKN9_9SPHN</name>
<reference evidence="2 3" key="1">
    <citation type="journal article" date="2014" name="Int. J. Syst. Evol. Microbiol.">
        <title>Complete genome sequence of Corynebacterium casei LMG S-19264T (=DSM 44701T), isolated from a smear-ripened cheese.</title>
        <authorList>
            <consortium name="US DOE Joint Genome Institute (JGI-PGF)"/>
            <person name="Walter F."/>
            <person name="Albersmeier A."/>
            <person name="Kalinowski J."/>
            <person name="Ruckert C."/>
        </authorList>
    </citation>
    <scope>NUCLEOTIDE SEQUENCE [LARGE SCALE GENOMIC DNA]</scope>
    <source>
        <strain evidence="2 3">CGMCC 1.15358</strain>
    </source>
</reference>
<feature type="domain" description="Short chain dehydrogenase-like proteobacteria" evidence="1">
    <location>
        <begin position="11"/>
        <end position="101"/>
    </location>
</feature>
<dbReference type="InterPro" id="IPR048623">
    <property type="entry name" value="SDR-like_proteobact"/>
</dbReference>
<dbReference type="Pfam" id="PF21777">
    <property type="entry name" value="SDR-like"/>
    <property type="match status" value="1"/>
</dbReference>
<dbReference type="RefSeq" id="WP_156521601.1">
    <property type="nucleotide sequence ID" value="NZ_BMIO01000005.1"/>
</dbReference>
<organism evidence="2 3">
    <name type="scientific">Croceicoccus pelagius</name>
    <dbReference type="NCBI Taxonomy" id="1703341"/>
    <lineage>
        <taxon>Bacteria</taxon>
        <taxon>Pseudomonadati</taxon>
        <taxon>Pseudomonadota</taxon>
        <taxon>Alphaproteobacteria</taxon>
        <taxon>Sphingomonadales</taxon>
        <taxon>Erythrobacteraceae</taxon>
        <taxon>Croceicoccus</taxon>
    </lineage>
</organism>
<dbReference type="AlphaFoldDB" id="A0A917DKN9"/>
<evidence type="ECO:0000259" key="1">
    <source>
        <dbReference type="Pfam" id="PF21777"/>
    </source>
</evidence>
<protein>
    <recommendedName>
        <fullName evidence="1">Short chain dehydrogenase-like proteobacteria domain-containing protein</fullName>
    </recommendedName>
</protein>
<sequence length="104" mass="10810">MRVIPVPLGDAEPLAAAARFFAEYLPEIEDVLAGGSGVILQFGAAEEKPHRWRKEALAALARKYAPLRVNGVSPLSGGDNAALQAAIDFLSGNEGVTGQLVIAG</sequence>
<dbReference type="Proteomes" id="UP000598997">
    <property type="component" value="Unassembled WGS sequence"/>
</dbReference>